<evidence type="ECO:0000313" key="2">
    <source>
        <dbReference type="EMBL" id="KAE8144607.1"/>
    </source>
</evidence>
<dbReference type="OrthoDB" id="5357075at2759"/>
<sequence>MSISASQACLFCGRGSNKNPSLATHTRGFDCSQCGQSGYGDNLEMQEDLAACFAKQLSMDINPSFSTQRVSPSAPAPITYSITQHYHHSSHVAHRAFPEESSKQGASSSTISSRNSIYEILKHHNIDPLSLASTQLRLFEDALPEQRSRLIQIWQICPASSTISNALQRDHPGLDMDMYASDSTGNKGNSSESAQANDFEMSDSVRYGDSDEGQEYAEPYMISGYAMLTPKGYELSSRKVAPIVAEPTTGSPYNLAGDPIYGVTSQHWWEHSQQEALQVQYGACEEMNRYAGCSIVRPSWLS</sequence>
<evidence type="ECO:0000256" key="1">
    <source>
        <dbReference type="SAM" id="MobiDB-lite"/>
    </source>
</evidence>
<feature type="region of interest" description="Disordered" evidence="1">
    <location>
        <begin position="180"/>
        <end position="201"/>
    </location>
</feature>
<proteinExistence type="predicted"/>
<dbReference type="AlphaFoldDB" id="A0A5N6TE87"/>
<keyword evidence="3" id="KW-1185">Reference proteome</keyword>
<organism evidence="2 3">
    <name type="scientific">Aspergillus avenaceus</name>
    <dbReference type="NCBI Taxonomy" id="36643"/>
    <lineage>
        <taxon>Eukaryota</taxon>
        <taxon>Fungi</taxon>
        <taxon>Dikarya</taxon>
        <taxon>Ascomycota</taxon>
        <taxon>Pezizomycotina</taxon>
        <taxon>Eurotiomycetes</taxon>
        <taxon>Eurotiomycetidae</taxon>
        <taxon>Eurotiales</taxon>
        <taxon>Aspergillaceae</taxon>
        <taxon>Aspergillus</taxon>
        <taxon>Aspergillus subgen. Circumdati</taxon>
    </lineage>
</organism>
<gene>
    <name evidence="2" type="ORF">BDV25DRAFT_166462</name>
</gene>
<reference evidence="2 3" key="1">
    <citation type="submission" date="2019-04" db="EMBL/GenBank/DDBJ databases">
        <title>Friends and foes A comparative genomics study of 23 Aspergillus species from section Flavi.</title>
        <authorList>
            <consortium name="DOE Joint Genome Institute"/>
            <person name="Kjaerbolling I."/>
            <person name="Vesth T."/>
            <person name="Frisvad J.C."/>
            <person name="Nybo J.L."/>
            <person name="Theobald S."/>
            <person name="Kildgaard S."/>
            <person name="Isbrandt T."/>
            <person name="Kuo A."/>
            <person name="Sato A."/>
            <person name="Lyhne E.K."/>
            <person name="Kogle M.E."/>
            <person name="Wiebenga A."/>
            <person name="Kun R.S."/>
            <person name="Lubbers R.J."/>
            <person name="Makela M.R."/>
            <person name="Barry K."/>
            <person name="Chovatia M."/>
            <person name="Clum A."/>
            <person name="Daum C."/>
            <person name="Haridas S."/>
            <person name="He G."/>
            <person name="LaButti K."/>
            <person name="Lipzen A."/>
            <person name="Mondo S."/>
            <person name="Riley R."/>
            <person name="Salamov A."/>
            <person name="Simmons B.A."/>
            <person name="Magnuson J.K."/>
            <person name="Henrissat B."/>
            <person name="Mortensen U.H."/>
            <person name="Larsen T.O."/>
            <person name="Devries R.P."/>
            <person name="Grigoriev I.V."/>
            <person name="Machida M."/>
            <person name="Baker S.E."/>
            <person name="Andersen M.R."/>
        </authorList>
    </citation>
    <scope>NUCLEOTIDE SEQUENCE [LARGE SCALE GENOMIC DNA]</scope>
    <source>
        <strain evidence="2 3">IBT 18842</strain>
    </source>
</reference>
<dbReference type="Proteomes" id="UP000325780">
    <property type="component" value="Unassembled WGS sequence"/>
</dbReference>
<feature type="compositionally biased region" description="Polar residues" evidence="1">
    <location>
        <begin position="181"/>
        <end position="196"/>
    </location>
</feature>
<evidence type="ECO:0000313" key="3">
    <source>
        <dbReference type="Proteomes" id="UP000325780"/>
    </source>
</evidence>
<dbReference type="EMBL" id="ML742477">
    <property type="protein sequence ID" value="KAE8144607.1"/>
    <property type="molecule type" value="Genomic_DNA"/>
</dbReference>
<name>A0A5N6TE87_ASPAV</name>
<protein>
    <submittedName>
        <fullName evidence="2">Uncharacterized protein</fullName>
    </submittedName>
</protein>
<accession>A0A5N6TE87</accession>